<feature type="transmembrane region" description="Helical" evidence="8">
    <location>
        <begin position="520"/>
        <end position="545"/>
    </location>
</feature>
<accession>A0A538T8D0</accession>
<feature type="transmembrane region" description="Helical" evidence="8">
    <location>
        <begin position="454"/>
        <end position="474"/>
    </location>
</feature>
<dbReference type="GO" id="GO:0005886">
    <property type="term" value="C:plasma membrane"/>
    <property type="evidence" value="ECO:0007669"/>
    <property type="project" value="UniProtKB-SubCell"/>
</dbReference>
<dbReference type="GO" id="GO:0071555">
    <property type="term" value="P:cell wall organization"/>
    <property type="evidence" value="ECO:0007669"/>
    <property type="project" value="UniProtKB-UniRule"/>
</dbReference>
<dbReference type="PANTHER" id="PTHR47019:SF1">
    <property type="entry name" value="LIPID II FLIPPASE MURJ"/>
    <property type="match status" value="1"/>
</dbReference>
<dbReference type="GO" id="GO:0015648">
    <property type="term" value="F:lipid-linked peptidoglycan transporter activity"/>
    <property type="evidence" value="ECO:0007669"/>
    <property type="project" value="UniProtKB-UniRule"/>
</dbReference>
<evidence type="ECO:0000313" key="11">
    <source>
        <dbReference type="EMBL" id="TMQ59875.1"/>
    </source>
</evidence>
<comment type="subcellular location">
    <subcellularLocation>
        <location evidence="1 8">Cell membrane</location>
        <topology evidence="1 8">Multi-pass membrane protein</topology>
    </subcellularLocation>
</comment>
<comment type="caution">
    <text evidence="11">The sequence shown here is derived from an EMBL/GenBank/DDBJ whole genome shotgun (WGS) entry which is preliminary data.</text>
</comment>
<evidence type="ECO:0000256" key="9">
    <source>
        <dbReference type="PIRNR" id="PIRNR002869"/>
    </source>
</evidence>
<dbReference type="GO" id="GO:0009252">
    <property type="term" value="P:peptidoglycan biosynthetic process"/>
    <property type="evidence" value="ECO:0007669"/>
    <property type="project" value="UniProtKB-UniRule"/>
</dbReference>
<name>A0A538T8D0_UNCEI</name>
<organism evidence="11 12">
    <name type="scientific">Eiseniibacteriota bacterium</name>
    <dbReference type="NCBI Taxonomy" id="2212470"/>
    <lineage>
        <taxon>Bacteria</taxon>
        <taxon>Candidatus Eiseniibacteriota</taxon>
    </lineage>
</organism>
<evidence type="ECO:0000256" key="5">
    <source>
        <dbReference type="ARBA" id="ARBA00022984"/>
    </source>
</evidence>
<keyword evidence="6 8" id="KW-1133">Transmembrane helix</keyword>
<keyword evidence="5 8" id="KW-0573">Peptidoglycan synthesis</keyword>
<dbReference type="UniPathway" id="UPA00219"/>
<feature type="region of interest" description="Disordered" evidence="10">
    <location>
        <begin position="1"/>
        <end position="20"/>
    </location>
</feature>
<evidence type="ECO:0000256" key="8">
    <source>
        <dbReference type="HAMAP-Rule" id="MF_02078"/>
    </source>
</evidence>
<dbReference type="AlphaFoldDB" id="A0A538T8D0"/>
<feature type="transmembrane region" description="Helical" evidence="8">
    <location>
        <begin position="274"/>
        <end position="299"/>
    </location>
</feature>
<reference evidence="11 12" key="1">
    <citation type="journal article" date="2019" name="Nat. Microbiol.">
        <title>Mediterranean grassland soil C-N compound turnover is dependent on rainfall and depth, and is mediated by genomically divergent microorganisms.</title>
        <authorList>
            <person name="Diamond S."/>
            <person name="Andeer P.F."/>
            <person name="Li Z."/>
            <person name="Crits-Christoph A."/>
            <person name="Burstein D."/>
            <person name="Anantharaman K."/>
            <person name="Lane K.R."/>
            <person name="Thomas B.C."/>
            <person name="Pan C."/>
            <person name="Northen T.R."/>
            <person name="Banfield J.F."/>
        </authorList>
    </citation>
    <scope>NUCLEOTIDE SEQUENCE [LARGE SCALE GENOMIC DNA]</scope>
    <source>
        <strain evidence="11">WS_5</strain>
    </source>
</reference>
<feature type="transmembrane region" description="Helical" evidence="8">
    <location>
        <begin position="319"/>
        <end position="337"/>
    </location>
</feature>
<keyword evidence="4 8" id="KW-0133">Cell shape</keyword>
<protein>
    <recommendedName>
        <fullName evidence="8">Probable lipid II flippase MurJ</fullName>
    </recommendedName>
</protein>
<dbReference type="InterPro" id="IPR051050">
    <property type="entry name" value="Lipid_II_flippase_MurJ/MviN"/>
</dbReference>
<dbReference type="GO" id="GO:0034204">
    <property type="term" value="P:lipid translocation"/>
    <property type="evidence" value="ECO:0007669"/>
    <property type="project" value="TreeGrafter"/>
</dbReference>
<comment type="pathway">
    <text evidence="8">Cell wall biogenesis; peptidoglycan biosynthesis.</text>
</comment>
<gene>
    <name evidence="8 11" type="primary">murJ</name>
    <name evidence="11" type="ORF">E6K75_03630</name>
</gene>
<keyword evidence="3 8" id="KW-0812">Transmembrane</keyword>
<evidence type="ECO:0000256" key="2">
    <source>
        <dbReference type="ARBA" id="ARBA00022475"/>
    </source>
</evidence>
<dbReference type="InterPro" id="IPR004268">
    <property type="entry name" value="MurJ"/>
</dbReference>
<comment type="function">
    <text evidence="8 9">Involved in peptidoglycan biosynthesis. Transports lipid-linked peptidoglycan precursors from the inner to the outer leaflet of the cytoplasmic membrane.</text>
</comment>
<dbReference type="PIRSF" id="PIRSF002869">
    <property type="entry name" value="MviN"/>
    <property type="match status" value="1"/>
</dbReference>
<feature type="transmembrane region" description="Helical" evidence="8">
    <location>
        <begin position="124"/>
        <end position="147"/>
    </location>
</feature>
<feature type="transmembrane region" description="Helical" evidence="8">
    <location>
        <begin position="427"/>
        <end position="448"/>
    </location>
</feature>
<evidence type="ECO:0000256" key="4">
    <source>
        <dbReference type="ARBA" id="ARBA00022960"/>
    </source>
</evidence>
<evidence type="ECO:0000256" key="7">
    <source>
        <dbReference type="ARBA" id="ARBA00023136"/>
    </source>
</evidence>
<keyword evidence="2 8" id="KW-1003">Cell membrane</keyword>
<dbReference type="EMBL" id="VBOV01000090">
    <property type="protein sequence ID" value="TMQ59875.1"/>
    <property type="molecule type" value="Genomic_DNA"/>
</dbReference>
<feature type="transmembrane region" description="Helical" evidence="8">
    <location>
        <begin position="399"/>
        <end position="420"/>
    </location>
</feature>
<sequence>MTENREPPPEPPDDVAAEVPFPVPPSQAAVAAVPKGAPGKETGLARAAGIVSLATLLSRVLGLIREQIFAAFFGAGFAVDAFQVAFRIPNLLRDLFAEGAMSAAFVPTLTQVQERQGPEAAMRLANLVINFLLVTVSVICLLGILFADRLVPWMAPGFGQVPGKLELTTQMTGIMTPFLLLVALAAAVMGVLNTRRVFFIPAIAPTMLNLALIASGFVIAPFCPRFGLQPIVGMAFGVILGGLGQLLIQVPALYAQGFRWRAILSFRDPGVLRIVGLMAPAAIGLAATQVNIFVNTFLASLLPQGSVSWLNYAYRLMQLPIGLFGVAIATVTLAEVSRHAARREMPELKRTISFSLRFGLFLTLPATLLMIALAHPIVALLYQHGRFGSRDSWETAQALWAYAVGLSAFSAVRVLVPVYYSLGMTRIPVTISFVTIALNVALNLILMGPLQHRGLALATSIASVANFVLLFEVLRRKIGPMGGRLLARSAGKILLASVLAAMAAYAAATGVERVLGLTSVVARIAVVGSGIASAIAMYLAAVVALRIQESVPLFSFMARVLARTGPKA</sequence>
<comment type="similarity">
    <text evidence="8 9">Belongs to the MurJ/MviN family.</text>
</comment>
<evidence type="ECO:0000256" key="6">
    <source>
        <dbReference type="ARBA" id="ARBA00022989"/>
    </source>
</evidence>
<dbReference type="GO" id="GO:0008360">
    <property type="term" value="P:regulation of cell shape"/>
    <property type="evidence" value="ECO:0007669"/>
    <property type="project" value="UniProtKB-UniRule"/>
</dbReference>
<dbReference type="NCBIfam" id="TIGR01695">
    <property type="entry name" value="murJ_mviN"/>
    <property type="match status" value="1"/>
</dbReference>
<evidence type="ECO:0000256" key="10">
    <source>
        <dbReference type="SAM" id="MobiDB-lite"/>
    </source>
</evidence>
<feature type="transmembrane region" description="Helical" evidence="8">
    <location>
        <begin position="486"/>
        <end position="508"/>
    </location>
</feature>
<dbReference type="CDD" id="cd13123">
    <property type="entry name" value="MATE_MurJ_like"/>
    <property type="match status" value="1"/>
</dbReference>
<dbReference type="PRINTS" id="PR01806">
    <property type="entry name" value="VIRFACTRMVIN"/>
</dbReference>
<evidence type="ECO:0000256" key="3">
    <source>
        <dbReference type="ARBA" id="ARBA00022692"/>
    </source>
</evidence>
<dbReference type="Proteomes" id="UP000320913">
    <property type="component" value="Unassembled WGS sequence"/>
</dbReference>
<evidence type="ECO:0000313" key="12">
    <source>
        <dbReference type="Proteomes" id="UP000320913"/>
    </source>
</evidence>
<keyword evidence="7 8" id="KW-0472">Membrane</keyword>
<feature type="transmembrane region" description="Helical" evidence="8">
    <location>
        <begin position="358"/>
        <end position="379"/>
    </location>
</feature>
<dbReference type="Pfam" id="PF03023">
    <property type="entry name" value="MurJ"/>
    <property type="match status" value="1"/>
</dbReference>
<evidence type="ECO:0000256" key="1">
    <source>
        <dbReference type="ARBA" id="ARBA00004651"/>
    </source>
</evidence>
<feature type="transmembrane region" description="Helical" evidence="8">
    <location>
        <begin position="231"/>
        <end position="254"/>
    </location>
</feature>
<keyword evidence="8 9" id="KW-0961">Cell wall biogenesis/degradation</keyword>
<dbReference type="HAMAP" id="MF_02078">
    <property type="entry name" value="MurJ_MviN"/>
    <property type="match status" value="1"/>
</dbReference>
<feature type="transmembrane region" description="Helical" evidence="8">
    <location>
        <begin position="167"/>
        <end position="191"/>
    </location>
</feature>
<proteinExistence type="inferred from homology"/>
<keyword evidence="8 9" id="KW-0813">Transport</keyword>
<feature type="transmembrane region" description="Helical" evidence="8">
    <location>
        <begin position="198"/>
        <end position="219"/>
    </location>
</feature>
<dbReference type="PANTHER" id="PTHR47019">
    <property type="entry name" value="LIPID II FLIPPASE MURJ"/>
    <property type="match status" value="1"/>
</dbReference>